<evidence type="ECO:0000256" key="1">
    <source>
        <dbReference type="SAM" id="Phobius"/>
    </source>
</evidence>
<dbReference type="AlphaFoldDB" id="A0A1K1LD81"/>
<keyword evidence="1" id="KW-0472">Membrane</keyword>
<feature type="transmembrane region" description="Helical" evidence="1">
    <location>
        <begin position="20"/>
        <end position="43"/>
    </location>
</feature>
<dbReference type="RefSeq" id="WP_072333298.1">
    <property type="nucleotide sequence ID" value="NZ_CAUCFH010000037.1"/>
</dbReference>
<gene>
    <name evidence="2" type="ORF">DESPIGER_0769</name>
</gene>
<reference evidence="3" key="1">
    <citation type="submission" date="2016-10" db="EMBL/GenBank/DDBJ databases">
        <authorList>
            <person name="Wegmann U."/>
        </authorList>
    </citation>
    <scope>NUCLEOTIDE SEQUENCE [LARGE SCALE GENOMIC DNA]</scope>
</reference>
<dbReference type="Proteomes" id="UP000186323">
    <property type="component" value="Chromosome I"/>
</dbReference>
<keyword evidence="1" id="KW-0812">Transmembrane</keyword>
<dbReference type="EMBL" id="LT630450">
    <property type="protein sequence ID" value="SFV72645.1"/>
    <property type="molecule type" value="Genomic_DNA"/>
</dbReference>
<keyword evidence="1" id="KW-1133">Transmembrane helix</keyword>
<keyword evidence="3" id="KW-1185">Reference proteome</keyword>
<organism evidence="2 3">
    <name type="scientific">Desulfovibrio piger</name>
    <dbReference type="NCBI Taxonomy" id="901"/>
    <lineage>
        <taxon>Bacteria</taxon>
        <taxon>Pseudomonadati</taxon>
        <taxon>Thermodesulfobacteriota</taxon>
        <taxon>Desulfovibrionia</taxon>
        <taxon>Desulfovibrionales</taxon>
        <taxon>Desulfovibrionaceae</taxon>
        <taxon>Desulfovibrio</taxon>
    </lineage>
</organism>
<dbReference type="OrthoDB" id="5467452at2"/>
<evidence type="ECO:0000313" key="2">
    <source>
        <dbReference type="EMBL" id="SFV72645.1"/>
    </source>
</evidence>
<dbReference type="KEGG" id="dpg:DESPIGER_0769"/>
<sequence length="93" mass="9620">MDISFVFSALTEFASQNPDATWVAVVVSVLTSLCGICAVATIWMPVPSATTGLYATVYALVHSMAAHFGQNKGAVADGKSAEVQDAVKAVKGK</sequence>
<name>A0A1K1LD81_9BACT</name>
<accession>A0A1K1LD81</accession>
<proteinExistence type="predicted"/>
<evidence type="ECO:0000313" key="3">
    <source>
        <dbReference type="Proteomes" id="UP000186323"/>
    </source>
</evidence>
<protein>
    <submittedName>
        <fullName evidence="2">Uncharacterized protein</fullName>
    </submittedName>
</protein>